<protein>
    <recommendedName>
        <fullName evidence="6">MADS-box domain-containing protein</fullName>
    </recommendedName>
</protein>
<dbReference type="GO" id="GO:0000978">
    <property type="term" value="F:RNA polymerase II cis-regulatory region sequence-specific DNA binding"/>
    <property type="evidence" value="ECO:0007669"/>
    <property type="project" value="TreeGrafter"/>
</dbReference>
<evidence type="ECO:0000256" key="3">
    <source>
        <dbReference type="ARBA" id="ARBA00023125"/>
    </source>
</evidence>
<evidence type="ECO:0000256" key="4">
    <source>
        <dbReference type="ARBA" id="ARBA00023163"/>
    </source>
</evidence>
<dbReference type="PROSITE" id="PS50066">
    <property type="entry name" value="MADS_BOX_2"/>
    <property type="match status" value="1"/>
</dbReference>
<dbReference type="InterPro" id="IPR036879">
    <property type="entry name" value="TF_MADSbox_sf"/>
</dbReference>
<organism evidence="7 9">
    <name type="scientific">Vanilla planifolia</name>
    <name type="common">Vanilla</name>
    <dbReference type="NCBI Taxonomy" id="51239"/>
    <lineage>
        <taxon>Eukaryota</taxon>
        <taxon>Viridiplantae</taxon>
        <taxon>Streptophyta</taxon>
        <taxon>Embryophyta</taxon>
        <taxon>Tracheophyta</taxon>
        <taxon>Spermatophyta</taxon>
        <taxon>Magnoliopsida</taxon>
        <taxon>Liliopsida</taxon>
        <taxon>Asparagales</taxon>
        <taxon>Orchidaceae</taxon>
        <taxon>Vanilloideae</taxon>
        <taxon>Vanilleae</taxon>
        <taxon>Vanilla</taxon>
    </lineage>
</organism>
<dbReference type="PRINTS" id="PR00404">
    <property type="entry name" value="MADSDOMAIN"/>
</dbReference>
<dbReference type="Gene3D" id="3.40.1810.10">
    <property type="entry name" value="Transcription factor, MADS-box"/>
    <property type="match status" value="1"/>
</dbReference>
<dbReference type="AlphaFoldDB" id="A0A835Q3W6"/>
<dbReference type="GO" id="GO:0000981">
    <property type="term" value="F:DNA-binding transcription factor activity, RNA polymerase II-specific"/>
    <property type="evidence" value="ECO:0007669"/>
    <property type="project" value="TreeGrafter"/>
</dbReference>
<comment type="caution">
    <text evidence="7">The sequence shown here is derived from an EMBL/GenBank/DDBJ whole genome shotgun (WGS) entry which is preliminary data.</text>
</comment>
<dbReference type="GO" id="GO:0005634">
    <property type="term" value="C:nucleus"/>
    <property type="evidence" value="ECO:0007669"/>
    <property type="project" value="UniProtKB-SubCell"/>
</dbReference>
<evidence type="ECO:0000256" key="1">
    <source>
        <dbReference type="ARBA" id="ARBA00004123"/>
    </source>
</evidence>
<dbReference type="PANTHER" id="PTHR11945">
    <property type="entry name" value="MADS BOX PROTEIN"/>
    <property type="match status" value="1"/>
</dbReference>
<dbReference type="GO" id="GO:0046983">
    <property type="term" value="F:protein dimerization activity"/>
    <property type="evidence" value="ECO:0007669"/>
    <property type="project" value="InterPro"/>
</dbReference>
<accession>A0A835Q3W6</accession>
<evidence type="ECO:0000259" key="6">
    <source>
        <dbReference type="PROSITE" id="PS50066"/>
    </source>
</evidence>
<gene>
    <name evidence="8" type="ORF">HPP92_020940</name>
    <name evidence="7" type="ORF">HPP92_021259</name>
</gene>
<keyword evidence="5" id="KW-0539">Nucleus</keyword>
<comment type="subcellular location">
    <subcellularLocation>
        <location evidence="1">Nucleus</location>
    </subcellularLocation>
</comment>
<proteinExistence type="predicted"/>
<dbReference type="Proteomes" id="UP000636800">
    <property type="component" value="Chromosome 11"/>
</dbReference>
<keyword evidence="2" id="KW-0805">Transcription regulation</keyword>
<dbReference type="EMBL" id="JADCNM010000011">
    <property type="protein sequence ID" value="KAG0462464.1"/>
    <property type="molecule type" value="Genomic_DNA"/>
</dbReference>
<sequence length="62" mass="7115">MERKEKVNERKTSRGRQRIEIKKIEKETARQVAFTKRRQGVMKKASELAALCGAEVVIVTIS</sequence>
<dbReference type="GO" id="GO:0045893">
    <property type="term" value="P:positive regulation of DNA-templated transcription"/>
    <property type="evidence" value="ECO:0007669"/>
    <property type="project" value="UniProtKB-ARBA"/>
</dbReference>
<evidence type="ECO:0000313" key="10">
    <source>
        <dbReference type="Proteomes" id="UP000639772"/>
    </source>
</evidence>
<dbReference type="SUPFAM" id="SSF55455">
    <property type="entry name" value="SRF-like"/>
    <property type="match status" value="1"/>
</dbReference>
<dbReference type="SMART" id="SM00432">
    <property type="entry name" value="MADS"/>
    <property type="match status" value="1"/>
</dbReference>
<reference evidence="9 10" key="1">
    <citation type="journal article" date="2020" name="Nat. Food">
        <title>A phased Vanilla planifolia genome enables genetic improvement of flavour and production.</title>
        <authorList>
            <person name="Hasing T."/>
            <person name="Tang H."/>
            <person name="Brym M."/>
            <person name="Khazi F."/>
            <person name="Huang T."/>
            <person name="Chambers A.H."/>
        </authorList>
    </citation>
    <scope>NUCLEOTIDE SEQUENCE [LARGE SCALE GENOMIC DNA]</scope>
    <source>
        <tissue evidence="7">Leaf</tissue>
    </source>
</reference>
<evidence type="ECO:0000256" key="2">
    <source>
        <dbReference type="ARBA" id="ARBA00023015"/>
    </source>
</evidence>
<feature type="domain" description="MADS-box" evidence="6">
    <location>
        <begin position="14"/>
        <end position="62"/>
    </location>
</feature>
<keyword evidence="3" id="KW-0238">DNA-binding</keyword>
<evidence type="ECO:0000313" key="8">
    <source>
        <dbReference type="EMBL" id="KAG0462464.1"/>
    </source>
</evidence>
<evidence type="ECO:0000313" key="9">
    <source>
        <dbReference type="Proteomes" id="UP000636800"/>
    </source>
</evidence>
<keyword evidence="9" id="KW-1185">Reference proteome</keyword>
<dbReference type="PANTHER" id="PTHR11945:SF534">
    <property type="entry name" value="MYOCYTE-SPECIFIC ENHANCER FACTOR 2"/>
    <property type="match status" value="1"/>
</dbReference>
<dbReference type="InterPro" id="IPR002100">
    <property type="entry name" value="TF_MADSbox"/>
</dbReference>
<evidence type="ECO:0000256" key="5">
    <source>
        <dbReference type="ARBA" id="ARBA00023242"/>
    </source>
</evidence>
<dbReference type="CDD" id="cd00120">
    <property type="entry name" value="MADS"/>
    <property type="match status" value="1"/>
</dbReference>
<name>A0A835Q3W6_VANPL</name>
<evidence type="ECO:0000313" key="7">
    <source>
        <dbReference type="EMBL" id="KAG0460962.1"/>
    </source>
</evidence>
<dbReference type="EMBL" id="JADCNL010000011">
    <property type="protein sequence ID" value="KAG0460962.1"/>
    <property type="molecule type" value="Genomic_DNA"/>
</dbReference>
<keyword evidence="4" id="KW-0804">Transcription</keyword>
<dbReference type="Proteomes" id="UP000639772">
    <property type="component" value="Chromosome 11"/>
</dbReference>
<dbReference type="OrthoDB" id="1898716at2759"/>
<dbReference type="Pfam" id="PF00319">
    <property type="entry name" value="SRF-TF"/>
    <property type="match status" value="1"/>
</dbReference>